<feature type="transmembrane region" description="Helical" evidence="8">
    <location>
        <begin position="85"/>
        <end position="106"/>
    </location>
</feature>
<evidence type="ECO:0000256" key="1">
    <source>
        <dbReference type="ARBA" id="ARBA00004651"/>
    </source>
</evidence>
<dbReference type="Pfam" id="PF03023">
    <property type="entry name" value="MurJ"/>
    <property type="match status" value="1"/>
</dbReference>
<organism evidence="9 10">
    <name type="scientific">Spongiactinospora rosea</name>
    <dbReference type="NCBI Taxonomy" id="2248750"/>
    <lineage>
        <taxon>Bacteria</taxon>
        <taxon>Bacillati</taxon>
        <taxon>Actinomycetota</taxon>
        <taxon>Actinomycetes</taxon>
        <taxon>Streptosporangiales</taxon>
        <taxon>Streptosporangiaceae</taxon>
        <taxon>Spongiactinospora</taxon>
    </lineage>
</organism>
<feature type="transmembrane region" description="Helical" evidence="8">
    <location>
        <begin position="58"/>
        <end position="79"/>
    </location>
</feature>
<dbReference type="GO" id="GO:0005886">
    <property type="term" value="C:plasma membrane"/>
    <property type="evidence" value="ECO:0007669"/>
    <property type="project" value="UniProtKB-SubCell"/>
</dbReference>
<dbReference type="GO" id="GO:0034204">
    <property type="term" value="P:lipid translocation"/>
    <property type="evidence" value="ECO:0007669"/>
    <property type="project" value="TreeGrafter"/>
</dbReference>
<accession>A0A366M4Z7</accession>
<evidence type="ECO:0000256" key="4">
    <source>
        <dbReference type="ARBA" id="ARBA00022960"/>
    </source>
</evidence>
<evidence type="ECO:0000313" key="10">
    <source>
        <dbReference type="Proteomes" id="UP000253303"/>
    </source>
</evidence>
<dbReference type="PANTHER" id="PTHR47019:SF1">
    <property type="entry name" value="LIPID II FLIPPASE MURJ"/>
    <property type="match status" value="1"/>
</dbReference>
<keyword evidence="3 8" id="KW-0812">Transmembrane</keyword>
<dbReference type="EMBL" id="QMEY01000002">
    <property type="protein sequence ID" value="RBQ20674.1"/>
    <property type="molecule type" value="Genomic_DNA"/>
</dbReference>
<keyword evidence="5" id="KW-0573">Peptidoglycan synthesis</keyword>
<dbReference type="Proteomes" id="UP000253303">
    <property type="component" value="Unassembled WGS sequence"/>
</dbReference>
<proteinExistence type="predicted"/>
<keyword evidence="10" id="KW-1185">Reference proteome</keyword>
<feature type="transmembrane region" description="Helical" evidence="8">
    <location>
        <begin position="27"/>
        <end position="46"/>
    </location>
</feature>
<evidence type="ECO:0000256" key="7">
    <source>
        <dbReference type="ARBA" id="ARBA00023136"/>
    </source>
</evidence>
<comment type="subcellular location">
    <subcellularLocation>
        <location evidence="1">Cell membrane</location>
        <topology evidence="1">Multi-pass membrane protein</topology>
    </subcellularLocation>
</comment>
<dbReference type="InterPro" id="IPR051050">
    <property type="entry name" value="Lipid_II_flippase_MurJ/MviN"/>
</dbReference>
<keyword evidence="2" id="KW-1003">Cell membrane</keyword>
<evidence type="ECO:0000313" key="9">
    <source>
        <dbReference type="EMBL" id="RBQ20674.1"/>
    </source>
</evidence>
<protein>
    <submittedName>
        <fullName evidence="9">Uncharacterized protein</fullName>
    </submittedName>
</protein>
<keyword evidence="4" id="KW-0133">Cell shape</keyword>
<dbReference type="GO" id="GO:0008360">
    <property type="term" value="P:regulation of cell shape"/>
    <property type="evidence" value="ECO:0007669"/>
    <property type="project" value="UniProtKB-KW"/>
</dbReference>
<reference evidence="9 10" key="1">
    <citation type="submission" date="2018-06" db="EMBL/GenBank/DDBJ databases">
        <title>Sphaerisporangium craniellae sp. nov., isolated from a marine sponge in the South China Sea.</title>
        <authorList>
            <person name="Li L."/>
        </authorList>
    </citation>
    <scope>NUCLEOTIDE SEQUENCE [LARGE SCALE GENOMIC DNA]</scope>
    <source>
        <strain evidence="9 10">LHW63015</strain>
    </source>
</reference>
<evidence type="ECO:0000256" key="3">
    <source>
        <dbReference type="ARBA" id="ARBA00022692"/>
    </source>
</evidence>
<dbReference type="RefSeq" id="WP_113979633.1">
    <property type="nucleotide sequence ID" value="NZ_QMEY01000002.1"/>
</dbReference>
<keyword evidence="6 8" id="KW-1133">Transmembrane helix</keyword>
<feature type="transmembrane region" description="Helical" evidence="8">
    <location>
        <begin position="127"/>
        <end position="148"/>
    </location>
</feature>
<evidence type="ECO:0000256" key="6">
    <source>
        <dbReference type="ARBA" id="ARBA00022989"/>
    </source>
</evidence>
<feature type="transmembrane region" description="Helical" evidence="8">
    <location>
        <begin position="154"/>
        <end position="174"/>
    </location>
</feature>
<evidence type="ECO:0000256" key="2">
    <source>
        <dbReference type="ARBA" id="ARBA00022475"/>
    </source>
</evidence>
<dbReference type="GO" id="GO:0015648">
    <property type="term" value="F:lipid-linked peptidoglycan transporter activity"/>
    <property type="evidence" value="ECO:0007669"/>
    <property type="project" value="TreeGrafter"/>
</dbReference>
<evidence type="ECO:0000256" key="8">
    <source>
        <dbReference type="SAM" id="Phobius"/>
    </source>
</evidence>
<sequence>MGVGPHLTVLLFAHGNAAPGAAHLTGLVLAAYGLALVPFAGYQIMLRVYYALGDTRTPALISVTVSAALLVTSLVAARLHPGTDMVIALAGCTAIAYALGFAIVAQSLRRRIGRIDGHRLLSSHSRMLVAAVVAGLTAAAVASGLSPAAGTGPAGSLAVVCAATAVGACLYTVLARLLRISEFTALTAGLRTTRT</sequence>
<comment type="caution">
    <text evidence="9">The sequence shown here is derived from an EMBL/GenBank/DDBJ whole genome shotgun (WGS) entry which is preliminary data.</text>
</comment>
<dbReference type="InterPro" id="IPR004268">
    <property type="entry name" value="MurJ"/>
</dbReference>
<keyword evidence="7 8" id="KW-0472">Membrane</keyword>
<dbReference type="PANTHER" id="PTHR47019">
    <property type="entry name" value="LIPID II FLIPPASE MURJ"/>
    <property type="match status" value="1"/>
</dbReference>
<dbReference type="GO" id="GO:0009252">
    <property type="term" value="P:peptidoglycan biosynthetic process"/>
    <property type="evidence" value="ECO:0007669"/>
    <property type="project" value="UniProtKB-KW"/>
</dbReference>
<name>A0A366M4Z7_9ACTN</name>
<gene>
    <name evidence="9" type="ORF">DP939_06205</name>
</gene>
<evidence type="ECO:0000256" key="5">
    <source>
        <dbReference type="ARBA" id="ARBA00022984"/>
    </source>
</evidence>
<dbReference type="AlphaFoldDB" id="A0A366M4Z7"/>